<dbReference type="PROSITE" id="PS00855">
    <property type="entry name" value="SPASE_II"/>
    <property type="match status" value="1"/>
</dbReference>
<dbReference type="Pfam" id="PF01252">
    <property type="entry name" value="Peptidase_A8"/>
    <property type="match status" value="1"/>
</dbReference>
<evidence type="ECO:0000256" key="6">
    <source>
        <dbReference type="ARBA" id="ARBA00022801"/>
    </source>
</evidence>
<feature type="region of interest" description="Disordered" evidence="12">
    <location>
        <begin position="181"/>
        <end position="210"/>
    </location>
</feature>
<dbReference type="AlphaFoldDB" id="A0A136PSI5"/>
<keyword evidence="7 9" id="KW-1133">Transmembrane helix</keyword>
<evidence type="ECO:0000256" key="3">
    <source>
        <dbReference type="ARBA" id="ARBA00022670"/>
    </source>
</evidence>
<feature type="transmembrane region" description="Helical" evidence="9">
    <location>
        <begin position="108"/>
        <end position="128"/>
    </location>
</feature>
<name>A0A136PSI5_9ACTN</name>
<feature type="transmembrane region" description="Helical" evidence="9">
    <location>
        <begin position="20"/>
        <end position="37"/>
    </location>
</feature>
<comment type="function">
    <text evidence="9 10">This protein specifically catalyzes the removal of signal peptides from prolipoproteins.</text>
</comment>
<dbReference type="GO" id="GO:0004190">
    <property type="term" value="F:aspartic-type endopeptidase activity"/>
    <property type="evidence" value="ECO:0007669"/>
    <property type="project" value="UniProtKB-UniRule"/>
</dbReference>
<keyword evidence="5 9" id="KW-0064">Aspartyl protease</keyword>
<reference evidence="13 14" key="1">
    <citation type="submission" date="2016-01" db="EMBL/GenBank/DDBJ databases">
        <title>Whole genome sequence and analysis of Micromonospora rosaria DSM 803, which can produce antibacterial substance rosamicin.</title>
        <authorList>
            <person name="Yang H."/>
            <person name="He X."/>
            <person name="Zhu D."/>
        </authorList>
    </citation>
    <scope>NUCLEOTIDE SEQUENCE [LARGE SCALE GENOMIC DNA]</scope>
    <source>
        <strain evidence="13 14">DSM 803</strain>
    </source>
</reference>
<dbReference type="GO" id="GO:0006508">
    <property type="term" value="P:proteolysis"/>
    <property type="evidence" value="ECO:0007669"/>
    <property type="project" value="UniProtKB-KW"/>
</dbReference>
<comment type="subcellular location">
    <subcellularLocation>
        <location evidence="9">Cell membrane</location>
        <topology evidence="9">Multi-pass membrane protein</topology>
    </subcellularLocation>
</comment>
<feature type="active site" evidence="9">
    <location>
        <position position="159"/>
    </location>
</feature>
<keyword evidence="2 9" id="KW-1003">Cell membrane</keyword>
<evidence type="ECO:0000256" key="12">
    <source>
        <dbReference type="SAM" id="MobiDB-lite"/>
    </source>
</evidence>
<comment type="catalytic activity">
    <reaction evidence="9 10">
        <text>Release of signal peptides from bacterial membrane prolipoproteins. Hydrolyzes -Xaa-Yaa-Zaa-|-(S,diacylglyceryl)Cys-, in which Xaa is hydrophobic (preferably Leu), and Yaa (Ala or Ser) and Zaa (Gly or Ala) have small, neutral side chains.</text>
        <dbReference type="EC" id="3.4.23.36"/>
    </reaction>
</comment>
<dbReference type="PRINTS" id="PR00781">
    <property type="entry name" value="LIPOSIGPTASE"/>
</dbReference>
<evidence type="ECO:0000256" key="11">
    <source>
        <dbReference type="RuleBase" id="RU004181"/>
    </source>
</evidence>
<keyword evidence="14" id="KW-1185">Reference proteome</keyword>
<dbReference type="UniPathway" id="UPA00665"/>
<dbReference type="PANTHER" id="PTHR33695:SF1">
    <property type="entry name" value="LIPOPROTEIN SIGNAL PEPTIDASE"/>
    <property type="match status" value="1"/>
</dbReference>
<protein>
    <recommendedName>
        <fullName evidence="9">Lipoprotein signal peptidase</fullName>
        <ecNumber evidence="9">3.4.23.36</ecNumber>
    </recommendedName>
    <alternativeName>
        <fullName evidence="9">Prolipoprotein signal peptidase</fullName>
    </alternativeName>
    <alternativeName>
        <fullName evidence="9">Signal peptidase II</fullName>
        <shortName evidence="9">SPase II</shortName>
    </alternativeName>
</protein>
<sequence>MSAAPPAGSGRAEPGGGRARPRVVAILFGLALFLLVADQLLKDVALAGLEDRDEPVRLLGGAVYLTLVRNSGAAWSIGSGYTWVFPMITTGVVAWICWMALRLRSLPWAISLGLVLGGALGNLGDRIFRAPGHFVGHVVDMVSLFDPYGRIIPVFNLADSSLVCGVILAVLLELTGRQRDGTRLADDKDPDADGVTASSPDDPAEQRERA</sequence>
<proteinExistence type="inferred from homology"/>
<feature type="active site" evidence="9">
    <location>
        <position position="140"/>
    </location>
</feature>
<evidence type="ECO:0000256" key="10">
    <source>
        <dbReference type="RuleBase" id="RU000594"/>
    </source>
</evidence>
<keyword evidence="6 9" id="KW-0378">Hydrolase</keyword>
<evidence type="ECO:0000256" key="1">
    <source>
        <dbReference type="ARBA" id="ARBA00006139"/>
    </source>
</evidence>
<accession>A0A136PSI5</accession>
<dbReference type="EMBL" id="LRQV01000042">
    <property type="protein sequence ID" value="KXK61378.1"/>
    <property type="molecule type" value="Genomic_DNA"/>
</dbReference>
<dbReference type="HAMAP" id="MF_00161">
    <property type="entry name" value="LspA"/>
    <property type="match status" value="1"/>
</dbReference>
<evidence type="ECO:0000313" key="14">
    <source>
        <dbReference type="Proteomes" id="UP000070620"/>
    </source>
</evidence>
<dbReference type="NCBIfam" id="TIGR00077">
    <property type="entry name" value="lspA"/>
    <property type="match status" value="1"/>
</dbReference>
<evidence type="ECO:0000256" key="4">
    <source>
        <dbReference type="ARBA" id="ARBA00022692"/>
    </source>
</evidence>
<comment type="similarity">
    <text evidence="1 9 11">Belongs to the peptidase A8 family.</text>
</comment>
<keyword evidence="3 9" id="KW-0645">Protease</keyword>
<dbReference type="GO" id="GO:0005886">
    <property type="term" value="C:plasma membrane"/>
    <property type="evidence" value="ECO:0007669"/>
    <property type="project" value="UniProtKB-SubCell"/>
</dbReference>
<dbReference type="Proteomes" id="UP000070620">
    <property type="component" value="Unassembled WGS sequence"/>
</dbReference>
<evidence type="ECO:0000256" key="7">
    <source>
        <dbReference type="ARBA" id="ARBA00022989"/>
    </source>
</evidence>
<organism evidence="13 14">
    <name type="scientific">Micromonospora rosaria</name>
    <dbReference type="NCBI Taxonomy" id="47874"/>
    <lineage>
        <taxon>Bacteria</taxon>
        <taxon>Bacillati</taxon>
        <taxon>Actinomycetota</taxon>
        <taxon>Actinomycetes</taxon>
        <taxon>Micromonosporales</taxon>
        <taxon>Micromonosporaceae</taxon>
        <taxon>Micromonospora</taxon>
    </lineage>
</organism>
<evidence type="ECO:0000256" key="5">
    <source>
        <dbReference type="ARBA" id="ARBA00022750"/>
    </source>
</evidence>
<comment type="caution">
    <text evidence="13">The sequence shown here is derived from an EMBL/GenBank/DDBJ whole genome shotgun (WGS) entry which is preliminary data.</text>
</comment>
<keyword evidence="8 9" id="KW-0472">Membrane</keyword>
<comment type="pathway">
    <text evidence="9">Protein modification; lipoprotein biosynthesis (signal peptide cleavage).</text>
</comment>
<dbReference type="InterPro" id="IPR001872">
    <property type="entry name" value="Peptidase_A8"/>
</dbReference>
<dbReference type="RefSeq" id="WP_067365250.1">
    <property type="nucleotide sequence ID" value="NZ_JBIUBN010000006.1"/>
</dbReference>
<evidence type="ECO:0000313" key="13">
    <source>
        <dbReference type="EMBL" id="KXK61378.1"/>
    </source>
</evidence>
<evidence type="ECO:0000256" key="8">
    <source>
        <dbReference type="ARBA" id="ARBA00023136"/>
    </source>
</evidence>
<evidence type="ECO:0000256" key="9">
    <source>
        <dbReference type="HAMAP-Rule" id="MF_00161"/>
    </source>
</evidence>
<dbReference type="OrthoDB" id="4308908at2"/>
<feature type="transmembrane region" description="Helical" evidence="9">
    <location>
        <begin position="148"/>
        <end position="174"/>
    </location>
</feature>
<evidence type="ECO:0000256" key="2">
    <source>
        <dbReference type="ARBA" id="ARBA00022475"/>
    </source>
</evidence>
<feature type="transmembrane region" description="Helical" evidence="9">
    <location>
        <begin position="83"/>
        <end position="101"/>
    </location>
</feature>
<gene>
    <name evidence="9" type="primary">lspA</name>
    <name evidence="13" type="ORF">AWW66_13765</name>
</gene>
<keyword evidence="4 9" id="KW-0812">Transmembrane</keyword>
<dbReference type="PANTHER" id="PTHR33695">
    <property type="entry name" value="LIPOPROTEIN SIGNAL PEPTIDASE"/>
    <property type="match status" value="1"/>
</dbReference>
<dbReference type="EC" id="3.4.23.36" evidence="9"/>